<reference evidence="2 3" key="1">
    <citation type="journal article" date="2019" name="Int. J. Syst. Evol. Microbiol.">
        <title>The Global Catalogue of Microorganisms (GCM) 10K type strain sequencing project: providing services to taxonomists for standard genome sequencing and annotation.</title>
        <authorList>
            <consortium name="The Broad Institute Genomics Platform"/>
            <consortium name="The Broad Institute Genome Sequencing Center for Infectious Disease"/>
            <person name="Wu L."/>
            <person name="Ma J."/>
        </authorList>
    </citation>
    <scope>NUCLEOTIDE SEQUENCE [LARGE SCALE GENOMIC DNA]</scope>
    <source>
        <strain evidence="2 3">NBRC 111368</strain>
    </source>
</reference>
<evidence type="ECO:0000259" key="1">
    <source>
        <dbReference type="Pfam" id="PF18477"/>
    </source>
</evidence>
<feature type="domain" description="VapC9 PIN-like" evidence="1">
    <location>
        <begin position="3"/>
        <end position="66"/>
    </location>
</feature>
<feature type="non-terminal residue" evidence="2">
    <location>
        <position position="1"/>
    </location>
</feature>
<dbReference type="InterPro" id="IPR029060">
    <property type="entry name" value="PIN-like_dom_sf"/>
</dbReference>
<gene>
    <name evidence="2" type="ORF">ACFQE1_15680</name>
</gene>
<protein>
    <submittedName>
        <fullName evidence="2">DUF188 domain-containing protein</fullName>
    </submittedName>
</protein>
<sequence length="74" mass="8171">EGVAASVGFDLATERCRIVDTEASYADDAVVELAERGEADWVVTNDEPLRDRLLERDVRVIGLRGRNELAVTEP</sequence>
<proteinExistence type="predicted"/>
<evidence type="ECO:0000313" key="2">
    <source>
        <dbReference type="EMBL" id="MFC6725781.1"/>
    </source>
</evidence>
<dbReference type="InterPro" id="IPR041120">
    <property type="entry name" value="PIN_9"/>
</dbReference>
<dbReference type="SUPFAM" id="SSF88723">
    <property type="entry name" value="PIN domain-like"/>
    <property type="match status" value="1"/>
</dbReference>
<dbReference type="AlphaFoldDB" id="A0ABD5S2E3"/>
<name>A0ABD5S2E3_9EURY</name>
<keyword evidence="3" id="KW-1185">Reference proteome</keyword>
<evidence type="ECO:0000313" key="3">
    <source>
        <dbReference type="Proteomes" id="UP001596328"/>
    </source>
</evidence>
<dbReference type="Gene3D" id="3.40.50.1010">
    <property type="entry name" value="5'-nuclease"/>
    <property type="match status" value="1"/>
</dbReference>
<dbReference type="Proteomes" id="UP001596328">
    <property type="component" value="Unassembled WGS sequence"/>
</dbReference>
<accession>A0ABD5S2E3</accession>
<comment type="caution">
    <text evidence="2">The sequence shown here is derived from an EMBL/GenBank/DDBJ whole genome shotgun (WGS) entry which is preliminary data.</text>
</comment>
<organism evidence="2 3">
    <name type="scientific">Halobium palmae</name>
    <dbReference type="NCBI Taxonomy" id="1776492"/>
    <lineage>
        <taxon>Archaea</taxon>
        <taxon>Methanobacteriati</taxon>
        <taxon>Methanobacteriota</taxon>
        <taxon>Stenosarchaea group</taxon>
        <taxon>Halobacteria</taxon>
        <taxon>Halobacteriales</taxon>
        <taxon>Haloferacaceae</taxon>
        <taxon>Halobium</taxon>
    </lineage>
</organism>
<dbReference type="EMBL" id="JBHSWU010000703">
    <property type="protein sequence ID" value="MFC6725781.1"/>
    <property type="molecule type" value="Genomic_DNA"/>
</dbReference>
<dbReference type="Pfam" id="PF18477">
    <property type="entry name" value="PIN_9"/>
    <property type="match status" value="1"/>
</dbReference>